<evidence type="ECO:0000256" key="1">
    <source>
        <dbReference type="SAM" id="MobiDB-lite"/>
    </source>
</evidence>
<proteinExistence type="predicted"/>
<name>A0A7W3IY29_9ACTN</name>
<dbReference type="EMBL" id="JACGXA010000001">
    <property type="protein sequence ID" value="MBA8802728.1"/>
    <property type="molecule type" value="Genomic_DNA"/>
</dbReference>
<reference evidence="2 3" key="1">
    <citation type="submission" date="2020-07" db="EMBL/GenBank/DDBJ databases">
        <title>Sequencing the genomes of 1000 actinobacteria strains.</title>
        <authorList>
            <person name="Klenk H.-P."/>
        </authorList>
    </citation>
    <scope>NUCLEOTIDE SEQUENCE [LARGE SCALE GENOMIC DNA]</scope>
    <source>
        <strain evidence="2 3">DSM 21349</strain>
    </source>
</reference>
<sequence length="61" mass="6652">MTDSPSSQADGGISDDQLPEDLRPTDDNPLAQDLDEDVEVDDLDMDGGKGADEWDDEQLED</sequence>
<keyword evidence="3" id="KW-1185">Reference proteome</keyword>
<dbReference type="RefSeq" id="WP_125035443.1">
    <property type="nucleotide sequence ID" value="NZ_JACGXA010000001.1"/>
</dbReference>
<dbReference type="Proteomes" id="UP000580910">
    <property type="component" value="Unassembled WGS sequence"/>
</dbReference>
<feature type="region of interest" description="Disordered" evidence="1">
    <location>
        <begin position="1"/>
        <end position="61"/>
    </location>
</feature>
<gene>
    <name evidence="2" type="ORF">FB382_001019</name>
</gene>
<evidence type="ECO:0000313" key="3">
    <source>
        <dbReference type="Proteomes" id="UP000580910"/>
    </source>
</evidence>
<accession>A0A7W3IY29</accession>
<evidence type="ECO:0000313" key="2">
    <source>
        <dbReference type="EMBL" id="MBA8802728.1"/>
    </source>
</evidence>
<protein>
    <submittedName>
        <fullName evidence="2">Uncharacterized protein</fullName>
    </submittedName>
</protein>
<dbReference type="AlphaFoldDB" id="A0A7W3IY29"/>
<comment type="caution">
    <text evidence="2">The sequence shown here is derived from an EMBL/GenBank/DDBJ whole genome shotgun (WGS) entry which is preliminary data.</text>
</comment>
<feature type="compositionally biased region" description="Acidic residues" evidence="1">
    <location>
        <begin position="33"/>
        <end position="45"/>
    </location>
</feature>
<organism evidence="2 3">
    <name type="scientific">Nocardioides ginsengisegetis</name>
    <dbReference type="NCBI Taxonomy" id="661491"/>
    <lineage>
        <taxon>Bacteria</taxon>
        <taxon>Bacillati</taxon>
        <taxon>Actinomycetota</taxon>
        <taxon>Actinomycetes</taxon>
        <taxon>Propionibacteriales</taxon>
        <taxon>Nocardioidaceae</taxon>
        <taxon>Nocardioides</taxon>
    </lineage>
</organism>